<reference evidence="3" key="1">
    <citation type="submission" date="2017-02" db="EMBL/GenBank/DDBJ databases">
        <authorList>
            <person name="Varghese N."/>
            <person name="Submissions S."/>
        </authorList>
    </citation>
    <scope>NUCLEOTIDE SEQUENCE [LARGE SCALE GENOMIC DNA]</scope>
    <source>
        <strain evidence="3">DSM 22224</strain>
    </source>
</reference>
<dbReference type="Pfam" id="PF22253">
    <property type="entry name" value="DUF6948"/>
    <property type="match status" value="1"/>
</dbReference>
<dbReference type="Proteomes" id="UP000190367">
    <property type="component" value="Unassembled WGS sequence"/>
</dbReference>
<protein>
    <recommendedName>
        <fullName evidence="1">DUF6948 domain-containing protein</fullName>
    </recommendedName>
</protein>
<dbReference type="AlphaFoldDB" id="A0A1T4SPF2"/>
<dbReference type="OrthoDB" id="7066390at2"/>
<dbReference type="RefSeq" id="WP_078670576.1">
    <property type="nucleotide sequence ID" value="NZ_FUWZ01000003.1"/>
</dbReference>
<sequence>MATQKLFEKDKFYIIRADKAGMFMGKIDFVNGSQIGVRSLRRLYYWKGALDATQLAKCGVSQPKSCKFSEQLDDTDLSVINNLIEFHPMTDDAIKSINSVPAWKN</sequence>
<keyword evidence="3" id="KW-1185">Reference proteome</keyword>
<evidence type="ECO:0000259" key="1">
    <source>
        <dbReference type="Pfam" id="PF22253"/>
    </source>
</evidence>
<feature type="domain" description="DUF6948" evidence="1">
    <location>
        <begin position="14"/>
        <end position="97"/>
    </location>
</feature>
<gene>
    <name evidence="2" type="ORF">SAMN04488128_103208</name>
</gene>
<accession>A0A1T4SPF2</accession>
<evidence type="ECO:0000313" key="2">
    <source>
        <dbReference type="EMBL" id="SKA30036.1"/>
    </source>
</evidence>
<dbReference type="InterPro" id="IPR054226">
    <property type="entry name" value="DUF6948"/>
</dbReference>
<dbReference type="STRING" id="634771.SAMN04488128_103208"/>
<organism evidence="2 3">
    <name type="scientific">Chitinophaga eiseniae</name>
    <dbReference type="NCBI Taxonomy" id="634771"/>
    <lineage>
        <taxon>Bacteria</taxon>
        <taxon>Pseudomonadati</taxon>
        <taxon>Bacteroidota</taxon>
        <taxon>Chitinophagia</taxon>
        <taxon>Chitinophagales</taxon>
        <taxon>Chitinophagaceae</taxon>
        <taxon>Chitinophaga</taxon>
    </lineage>
</organism>
<dbReference type="EMBL" id="FUWZ01000003">
    <property type="protein sequence ID" value="SKA30036.1"/>
    <property type="molecule type" value="Genomic_DNA"/>
</dbReference>
<name>A0A1T4SPF2_9BACT</name>
<evidence type="ECO:0000313" key="3">
    <source>
        <dbReference type="Proteomes" id="UP000190367"/>
    </source>
</evidence>
<proteinExistence type="predicted"/>